<dbReference type="RefSeq" id="WP_178115176.1">
    <property type="nucleotide sequence ID" value="NZ_JAHSTY010000001.1"/>
</dbReference>
<reference evidence="1" key="1">
    <citation type="submission" date="2021-06" db="EMBL/GenBank/DDBJ databases">
        <title>Updating the genus Pseudomonas: Description of 43 new species and partition of the Pseudomonas putida group.</title>
        <authorList>
            <person name="Girard L."/>
            <person name="Lood C."/>
            <person name="Vandamme P."/>
            <person name="Rokni-Zadeh H."/>
            <person name="Van Noort V."/>
            <person name="Hofte M."/>
            <person name="Lavigne R."/>
            <person name="De Mot R."/>
        </authorList>
    </citation>
    <scope>NUCLEOTIDE SEQUENCE</scope>
    <source>
        <strain evidence="1">SWRI103</strain>
    </source>
</reference>
<dbReference type="EMBL" id="JAHSTY010000001">
    <property type="protein sequence ID" value="MBV4454021.1"/>
    <property type="molecule type" value="Genomic_DNA"/>
</dbReference>
<accession>A0ABS6P0M5</accession>
<organism evidence="1 2">
    <name type="scientific">Pseudomonas azadiae</name>
    <dbReference type="NCBI Taxonomy" id="2843612"/>
    <lineage>
        <taxon>Bacteria</taxon>
        <taxon>Pseudomonadati</taxon>
        <taxon>Pseudomonadota</taxon>
        <taxon>Gammaproteobacteria</taxon>
        <taxon>Pseudomonadales</taxon>
        <taxon>Pseudomonadaceae</taxon>
        <taxon>Pseudomonas</taxon>
    </lineage>
</organism>
<evidence type="ECO:0000313" key="2">
    <source>
        <dbReference type="Proteomes" id="UP001048976"/>
    </source>
</evidence>
<gene>
    <name evidence="1" type="ORF">KVG91_15635</name>
</gene>
<dbReference type="Proteomes" id="UP001048976">
    <property type="component" value="Unassembled WGS sequence"/>
</dbReference>
<evidence type="ECO:0000313" key="1">
    <source>
        <dbReference type="EMBL" id="MBV4454021.1"/>
    </source>
</evidence>
<sequence length="89" mass="9992">MKHTALGMPVAAKPLRHLMEKRDLGSSSLRTDVFIEPGAANGPLKIRRATHSYQATSTVMYLQDYGYFFTTQDVIQGEYKTRTTLVNAQ</sequence>
<comment type="caution">
    <text evidence="1">The sequence shown here is derived from an EMBL/GenBank/DDBJ whole genome shotgun (WGS) entry which is preliminary data.</text>
</comment>
<name>A0ABS6P0M5_9PSED</name>
<keyword evidence="2" id="KW-1185">Reference proteome</keyword>
<proteinExistence type="predicted"/>
<protein>
    <submittedName>
        <fullName evidence="1">Uncharacterized protein</fullName>
    </submittedName>
</protein>